<dbReference type="InterPro" id="IPR002037">
    <property type="entry name" value="Glyco_hydro_8"/>
</dbReference>
<keyword evidence="10" id="KW-1185">Reference proteome</keyword>
<keyword evidence="6" id="KW-0326">Glycosidase</keyword>
<evidence type="ECO:0000256" key="5">
    <source>
        <dbReference type="ARBA" id="ARBA00023001"/>
    </source>
</evidence>
<keyword evidence="8" id="KW-0732">Signal</keyword>
<feature type="signal peptide" evidence="8">
    <location>
        <begin position="1"/>
        <end position="19"/>
    </location>
</feature>
<dbReference type="Gene3D" id="1.50.10.10">
    <property type="match status" value="1"/>
</dbReference>
<dbReference type="GO" id="GO:0030245">
    <property type="term" value="P:cellulose catabolic process"/>
    <property type="evidence" value="ECO:0007669"/>
    <property type="project" value="UniProtKB-KW"/>
</dbReference>
<keyword evidence="5" id="KW-0136">Cellulose degradation</keyword>
<dbReference type="InterPro" id="IPR012341">
    <property type="entry name" value="6hp_glycosidase-like_sf"/>
</dbReference>
<dbReference type="EC" id="3.2.1.4" evidence="3"/>
<comment type="similarity">
    <text evidence="2">Belongs to the glycosyl hydrolase 8 (cellulase D) family.</text>
</comment>
<dbReference type="Pfam" id="PF01270">
    <property type="entry name" value="Glyco_hydro_8"/>
    <property type="match status" value="1"/>
</dbReference>
<organism evidence="9 10">
    <name type="scientific">Pontibacter korlensis</name>
    <dbReference type="NCBI Taxonomy" id="400092"/>
    <lineage>
        <taxon>Bacteria</taxon>
        <taxon>Pseudomonadati</taxon>
        <taxon>Bacteroidota</taxon>
        <taxon>Cytophagia</taxon>
        <taxon>Cytophagales</taxon>
        <taxon>Hymenobacteraceae</taxon>
        <taxon>Pontibacter</taxon>
    </lineage>
</organism>
<evidence type="ECO:0000256" key="4">
    <source>
        <dbReference type="ARBA" id="ARBA00022801"/>
    </source>
</evidence>
<keyword evidence="7" id="KW-0119">Carbohydrate metabolism</keyword>
<dbReference type="STRING" id="400092.PKOR_14205"/>
<dbReference type="RefSeq" id="WP_046311586.1">
    <property type="nucleotide sequence ID" value="NZ_CBCSCY010000017.1"/>
</dbReference>
<evidence type="ECO:0000256" key="2">
    <source>
        <dbReference type="ARBA" id="ARBA00009209"/>
    </source>
</evidence>
<keyword evidence="4" id="KW-0378">Hydrolase</keyword>
<gene>
    <name evidence="9" type="ORF">PKOR_14205</name>
</gene>
<dbReference type="AlphaFoldDB" id="A0A0E3UX94"/>
<dbReference type="OrthoDB" id="9803461at2"/>
<protein>
    <recommendedName>
        <fullName evidence="3">cellulase</fullName>
        <ecNumber evidence="3">3.2.1.4</ecNumber>
    </recommendedName>
</protein>
<keyword evidence="7" id="KW-0624">Polysaccharide degradation</keyword>
<evidence type="ECO:0000313" key="9">
    <source>
        <dbReference type="EMBL" id="AKD04037.1"/>
    </source>
</evidence>
<evidence type="ECO:0000256" key="3">
    <source>
        <dbReference type="ARBA" id="ARBA00012601"/>
    </source>
</evidence>
<sequence>MKRSLHYTFALLCLVYTLAGCGKDGESTAELDTKFDITVKNAAGTPEANREVYLFRNPATETSGRTPPNALKKITTLADGIARFNLKGIPDVATTGTLYFTVLQGSQHKVLGSIGVAYTKGETLTRDLVIQENNVPAPNPNAAYKYGFLPATVTHELAMSEYNRWKNTQVVPCSDGLRVIANPANETKVEAIGFGLLLAAYAQDKETFDGILRFYNSKRTTQAANMMAWSVTCSGVLDPGSATDGDIDVAFALIVASKHWGNSYLDAAKEIIQLIRDKLIMQCSVSGESMYVLAPGYSGRAWGGCEMTDLMYHTPAFFRVFASVTGDNRWIELAEDTYTLLQNAAHPATGLVPDWQTASGTPGPGGRAGHFGYDACRAPWRLTLDYLWNGNTQAEAWAKKVSDWANQVGPANIVDGYRLEGTPIGTNGLNSSFLGGFTVASMGSSQAQVDRFGTELSKLRDTYWFNLNTRCLYLFTLTGNFWNPLEK</sequence>
<dbReference type="EMBL" id="CP009621">
    <property type="protein sequence ID" value="AKD04037.1"/>
    <property type="molecule type" value="Genomic_DNA"/>
</dbReference>
<name>A0A0E3UX94_9BACT</name>
<proteinExistence type="inferred from homology"/>
<dbReference type="PROSITE" id="PS51257">
    <property type="entry name" value="PROKAR_LIPOPROTEIN"/>
    <property type="match status" value="1"/>
</dbReference>
<dbReference type="GO" id="GO:0008810">
    <property type="term" value="F:cellulase activity"/>
    <property type="evidence" value="ECO:0007669"/>
    <property type="project" value="UniProtKB-EC"/>
</dbReference>
<feature type="chain" id="PRO_5002413490" description="cellulase" evidence="8">
    <location>
        <begin position="20"/>
        <end position="487"/>
    </location>
</feature>
<dbReference type="SUPFAM" id="SSF48208">
    <property type="entry name" value="Six-hairpin glycosidases"/>
    <property type="match status" value="1"/>
</dbReference>
<evidence type="ECO:0000256" key="6">
    <source>
        <dbReference type="ARBA" id="ARBA00023295"/>
    </source>
</evidence>
<dbReference type="PATRIC" id="fig|400092.3.peg.3095"/>
<reference evidence="9 10" key="1">
    <citation type="journal article" date="2015" name="Sci. Rep.">
        <title>Unraveling adaptation of Pontibacter korlensis to radiation and infertility in desert through complete genome and comparative transcriptomic analysis.</title>
        <authorList>
            <person name="Dai J."/>
            <person name="Dai W."/>
            <person name="Qiu C."/>
            <person name="Yang Z."/>
            <person name="Zhang Y."/>
            <person name="Zhou M."/>
            <person name="Zhang L."/>
            <person name="Fang C."/>
            <person name="Gao Q."/>
            <person name="Yang Q."/>
            <person name="Li X."/>
            <person name="Wang Z."/>
            <person name="Wang Z."/>
            <person name="Jia Z."/>
            <person name="Chen X."/>
        </authorList>
    </citation>
    <scope>NUCLEOTIDE SEQUENCE [LARGE SCALE GENOMIC DNA]</scope>
    <source>
        <strain evidence="9 10">X14-1T</strain>
    </source>
</reference>
<evidence type="ECO:0000256" key="8">
    <source>
        <dbReference type="SAM" id="SignalP"/>
    </source>
</evidence>
<evidence type="ECO:0000256" key="7">
    <source>
        <dbReference type="ARBA" id="ARBA00023326"/>
    </source>
</evidence>
<accession>A0A0E3UX94</accession>
<dbReference type="InterPro" id="IPR008928">
    <property type="entry name" value="6-hairpin_glycosidase_sf"/>
</dbReference>
<dbReference type="KEGG" id="pko:PKOR_14205"/>
<dbReference type="HOGENOM" id="CLU_560027_0_0_10"/>
<evidence type="ECO:0000256" key="1">
    <source>
        <dbReference type="ARBA" id="ARBA00000966"/>
    </source>
</evidence>
<evidence type="ECO:0000313" key="10">
    <source>
        <dbReference type="Proteomes" id="UP000033109"/>
    </source>
</evidence>
<comment type="catalytic activity">
    <reaction evidence="1">
        <text>Endohydrolysis of (1-&gt;4)-beta-D-glucosidic linkages in cellulose, lichenin and cereal beta-D-glucans.</text>
        <dbReference type="EC" id="3.2.1.4"/>
    </reaction>
</comment>
<dbReference type="Proteomes" id="UP000033109">
    <property type="component" value="Chromosome"/>
</dbReference>
<dbReference type="PRINTS" id="PR00735">
    <property type="entry name" value="GLHYDRLASE8"/>
</dbReference>